<reference evidence="1 2" key="1">
    <citation type="submission" date="2020-08" db="EMBL/GenBank/DDBJ databases">
        <title>Genomic Encyclopedia of Type Strains, Phase IV (KMG-V): Genome sequencing to study the core and pangenomes of soil and plant-associated prokaryotes.</title>
        <authorList>
            <person name="Whitman W."/>
        </authorList>
    </citation>
    <scope>NUCLEOTIDE SEQUENCE [LARGE SCALE GENOMIC DNA]</scope>
    <source>
        <strain evidence="1 2">JPY162</strain>
    </source>
</reference>
<accession>A0A7W8L2N6</accession>
<protein>
    <submittedName>
        <fullName evidence="1">Uncharacterized protein</fullName>
    </submittedName>
</protein>
<organism evidence="1 2">
    <name type="scientific">Paraburkholderia youngii</name>
    <dbReference type="NCBI Taxonomy" id="2782701"/>
    <lineage>
        <taxon>Bacteria</taxon>
        <taxon>Pseudomonadati</taxon>
        <taxon>Pseudomonadota</taxon>
        <taxon>Betaproteobacteria</taxon>
        <taxon>Burkholderiales</taxon>
        <taxon>Burkholderiaceae</taxon>
        <taxon>Paraburkholderia</taxon>
    </lineage>
</organism>
<sequence length="212" mass="23709">MTVCSRHSLQISASAVVLWSGFIPDDSPAGFALELDPPQLFAFPKRHFACLADIEAETTEQLVVPVAPLLFLRSFAWLAEMRATPVEPRIRQRFGRCGDISSSRSRQMNCGGPARLQRRLFRRRWRLSLSPSGRSQNPCLSENLPEIPLMFASPAFCQDDFRLFSQKPQVRFLVADSRSMNTLKPDATQVIDAAMAAVEILRSVCGIDLKEA</sequence>
<proteinExistence type="predicted"/>
<dbReference type="AlphaFoldDB" id="A0A7W8L2N6"/>
<dbReference type="RefSeq" id="WP_184225516.1">
    <property type="nucleotide sequence ID" value="NZ_JACHDE010000002.1"/>
</dbReference>
<name>A0A7W8L2N6_9BURK</name>
<dbReference type="EMBL" id="JACHDE010000002">
    <property type="protein sequence ID" value="MBB5399083.1"/>
    <property type="molecule type" value="Genomic_DNA"/>
</dbReference>
<dbReference type="Proteomes" id="UP000592820">
    <property type="component" value="Unassembled WGS sequence"/>
</dbReference>
<comment type="caution">
    <text evidence="1">The sequence shown here is derived from an EMBL/GenBank/DDBJ whole genome shotgun (WGS) entry which is preliminary data.</text>
</comment>
<gene>
    <name evidence="1" type="ORF">HDG41_001122</name>
</gene>
<evidence type="ECO:0000313" key="1">
    <source>
        <dbReference type="EMBL" id="MBB5399083.1"/>
    </source>
</evidence>
<evidence type="ECO:0000313" key="2">
    <source>
        <dbReference type="Proteomes" id="UP000592820"/>
    </source>
</evidence>